<keyword evidence="2" id="KW-0472">Membrane</keyword>
<feature type="transmembrane region" description="Helical" evidence="2">
    <location>
        <begin position="362"/>
        <end position="382"/>
    </location>
</feature>
<keyword evidence="2" id="KW-1133">Transmembrane helix</keyword>
<feature type="region of interest" description="Disordered" evidence="1">
    <location>
        <begin position="237"/>
        <end position="314"/>
    </location>
</feature>
<evidence type="ECO:0008006" key="5">
    <source>
        <dbReference type="Google" id="ProtNLM"/>
    </source>
</evidence>
<evidence type="ECO:0000313" key="3">
    <source>
        <dbReference type="EMBL" id="PJE50678.1"/>
    </source>
</evidence>
<feature type="compositionally biased region" description="Basic and acidic residues" evidence="1">
    <location>
        <begin position="287"/>
        <end position="310"/>
    </location>
</feature>
<protein>
    <recommendedName>
        <fullName evidence="5">PPM-type phosphatase domain-containing protein</fullName>
    </recommendedName>
</protein>
<evidence type="ECO:0000256" key="2">
    <source>
        <dbReference type="SAM" id="Phobius"/>
    </source>
</evidence>
<dbReference type="EMBL" id="PCXQ01000005">
    <property type="protein sequence ID" value="PJE50678.1"/>
    <property type="molecule type" value="Genomic_DNA"/>
</dbReference>
<feature type="compositionally biased region" description="Basic and acidic residues" evidence="1">
    <location>
        <begin position="245"/>
        <end position="278"/>
    </location>
</feature>
<evidence type="ECO:0000313" key="4">
    <source>
        <dbReference type="Proteomes" id="UP000228496"/>
    </source>
</evidence>
<reference evidence="3 4" key="1">
    <citation type="submission" date="2017-09" db="EMBL/GenBank/DDBJ databases">
        <title>Depth-based differentiation of microbial function through sediment-hosted aquifers and enrichment of novel symbionts in the deep terrestrial subsurface.</title>
        <authorList>
            <person name="Probst A.J."/>
            <person name="Ladd B."/>
            <person name="Jarett J.K."/>
            <person name="Geller-Mcgrath D.E."/>
            <person name="Sieber C.M."/>
            <person name="Emerson J.B."/>
            <person name="Anantharaman K."/>
            <person name="Thomas B.C."/>
            <person name="Malmstrom R."/>
            <person name="Stieglmeier M."/>
            <person name="Klingl A."/>
            <person name="Woyke T."/>
            <person name="Ryan C.M."/>
            <person name="Banfield J.F."/>
        </authorList>
    </citation>
    <scope>NUCLEOTIDE SEQUENCE [LARGE SCALE GENOMIC DNA]</scope>
    <source>
        <strain evidence="3">CG10_big_fil_rev_8_21_14_0_10_36_16</strain>
    </source>
</reference>
<organism evidence="3 4">
    <name type="scientific">Candidatus Yanofskybacteria bacterium CG10_big_fil_rev_8_21_14_0_10_36_16</name>
    <dbReference type="NCBI Taxonomy" id="1975096"/>
    <lineage>
        <taxon>Bacteria</taxon>
        <taxon>Candidatus Yanofskyibacteriota</taxon>
    </lineage>
</organism>
<proteinExistence type="predicted"/>
<evidence type="ECO:0000256" key="1">
    <source>
        <dbReference type="SAM" id="MobiDB-lite"/>
    </source>
</evidence>
<keyword evidence="2" id="KW-0812">Transmembrane</keyword>
<dbReference type="AlphaFoldDB" id="A0A2J0Q6V5"/>
<name>A0A2J0Q6V5_9BACT</name>
<dbReference type="SUPFAM" id="SSF75011">
    <property type="entry name" value="3-carboxy-cis,cis-mucoante lactonizing enzyme"/>
    <property type="match status" value="1"/>
</dbReference>
<gene>
    <name evidence="3" type="ORF">COV29_03010</name>
</gene>
<dbReference type="Proteomes" id="UP000228496">
    <property type="component" value="Unassembled WGS sequence"/>
</dbReference>
<accession>A0A2J0Q6V5</accession>
<sequence length="700" mass="78076">MEKISLKPTTNELVFNKKESDGSFFDAISYKEPGLKGERLGSLFVIGNIKNSSDADLSYVINLASSIAKREYYSDSSLKEDPKKAFEKSLQKTNEVLKDFLNDKNLKIDLALSAISGSNIYISRIGKFKIFLARNNDTIDILNNIELFNKDSDYAQKEFSNIISGRLYPGDKIFAYLPSRTLSVREKTIKKSLLEESDLGFKKMLSDLYESNPKFYCCGVHVVMDEVKEIPIDASNTINLPNQRHSSESILKEETIKEPRDTKEETITPEKGPLDSKTVKPNNDAESVAKEEKADYSNKKNEYDKKEEPVKSIPVSDEVDTPRLISSEVSLAKKHNAISNTASLVAKFRGFNRYNRKTKASLFVIIAGLVVTGIFSFIFFGLNDSPFNENTQIIKKTQENLKLAQAHVTQNNLKAARDLVATILVDIENINDKNGDALKAQLVEFVNGINKVSQQKPVQVADLSELWIEGETASKITAMNDGSIVAVSNNGRVIITNSGSIEEIGSSKSTPKTIFRTEDGFALFDGTSNIEVYKNSDDELKLNDLGNSVMFKDYTLYADNLYAIKGNKIVKYTDVIAGGDNETTWAEIEEDLVSIAIDGNIYGLDSNGKLITYFKGEKENEAVLSLSPNNNSHIWTEGDFPFIYLTNTQTGEVMAFDKETFELKITYSLNNGSPVKDIFISEGGIIWSLDNNNAVWKLEP</sequence>
<comment type="caution">
    <text evidence="3">The sequence shown here is derived from an EMBL/GenBank/DDBJ whole genome shotgun (WGS) entry which is preliminary data.</text>
</comment>